<name>A0A4Y2PD08_ARAVE</name>
<dbReference type="Proteomes" id="UP000499080">
    <property type="component" value="Unassembled WGS sequence"/>
</dbReference>
<organism evidence="2 3">
    <name type="scientific">Araneus ventricosus</name>
    <name type="common">Orbweaver spider</name>
    <name type="synonym">Epeira ventricosa</name>
    <dbReference type="NCBI Taxonomy" id="182803"/>
    <lineage>
        <taxon>Eukaryota</taxon>
        <taxon>Metazoa</taxon>
        <taxon>Ecdysozoa</taxon>
        <taxon>Arthropoda</taxon>
        <taxon>Chelicerata</taxon>
        <taxon>Arachnida</taxon>
        <taxon>Araneae</taxon>
        <taxon>Araneomorphae</taxon>
        <taxon>Entelegynae</taxon>
        <taxon>Araneoidea</taxon>
        <taxon>Araneidae</taxon>
        <taxon>Araneus</taxon>
    </lineage>
</organism>
<keyword evidence="3" id="KW-1185">Reference proteome</keyword>
<feature type="compositionally biased region" description="Basic residues" evidence="1">
    <location>
        <begin position="1"/>
        <end position="11"/>
    </location>
</feature>
<protein>
    <submittedName>
        <fullName evidence="2">Uncharacterized protein</fullName>
    </submittedName>
</protein>
<evidence type="ECO:0000313" key="3">
    <source>
        <dbReference type="Proteomes" id="UP000499080"/>
    </source>
</evidence>
<feature type="region of interest" description="Disordered" evidence="1">
    <location>
        <begin position="1"/>
        <end position="53"/>
    </location>
</feature>
<sequence length="114" mass="12515">MGTRKRKRKTKTGAIASSEPPDESITDPTCVLAPPTQSTTVQPTSEDDQPPGPLAIYIEHLEDFLNQDPTEEFFQMFSETMDMAVSDIQNISFQPSSSSTEQSTDDSSDGKLRA</sequence>
<dbReference type="AlphaFoldDB" id="A0A4Y2PD08"/>
<proteinExistence type="predicted"/>
<evidence type="ECO:0000313" key="2">
    <source>
        <dbReference type="EMBL" id="GBN47906.1"/>
    </source>
</evidence>
<dbReference type="EMBL" id="BGPR01010767">
    <property type="protein sequence ID" value="GBN47906.1"/>
    <property type="molecule type" value="Genomic_DNA"/>
</dbReference>
<reference evidence="2 3" key="1">
    <citation type="journal article" date="2019" name="Sci. Rep.">
        <title>Orb-weaving spider Araneus ventricosus genome elucidates the spidroin gene catalogue.</title>
        <authorList>
            <person name="Kono N."/>
            <person name="Nakamura H."/>
            <person name="Ohtoshi R."/>
            <person name="Moran D.A.P."/>
            <person name="Shinohara A."/>
            <person name="Yoshida Y."/>
            <person name="Fujiwara M."/>
            <person name="Mori M."/>
            <person name="Tomita M."/>
            <person name="Arakawa K."/>
        </authorList>
    </citation>
    <scope>NUCLEOTIDE SEQUENCE [LARGE SCALE GENOMIC DNA]</scope>
</reference>
<evidence type="ECO:0000256" key="1">
    <source>
        <dbReference type="SAM" id="MobiDB-lite"/>
    </source>
</evidence>
<accession>A0A4Y2PD08</accession>
<gene>
    <name evidence="2" type="ORF">AVEN_64172_1</name>
</gene>
<feature type="compositionally biased region" description="Low complexity" evidence="1">
    <location>
        <begin position="34"/>
        <end position="44"/>
    </location>
</feature>
<comment type="caution">
    <text evidence="2">The sequence shown here is derived from an EMBL/GenBank/DDBJ whole genome shotgun (WGS) entry which is preliminary data.</text>
</comment>
<feature type="region of interest" description="Disordered" evidence="1">
    <location>
        <begin position="90"/>
        <end position="114"/>
    </location>
</feature>